<dbReference type="Gene3D" id="3.40.50.2300">
    <property type="match status" value="2"/>
</dbReference>
<dbReference type="PANTHER" id="PTHR30483:SF6">
    <property type="entry name" value="PERIPLASMIC BINDING PROTEIN OF ABC TRANSPORTER FOR NATURAL AMINO ACIDS"/>
    <property type="match status" value="1"/>
</dbReference>
<proteinExistence type="inferred from homology"/>
<name>A0ABX7JMA3_9RHOB</name>
<dbReference type="Proteomes" id="UP000663629">
    <property type="component" value="Plasmid p1"/>
</dbReference>
<dbReference type="PANTHER" id="PTHR30483">
    <property type="entry name" value="LEUCINE-SPECIFIC-BINDING PROTEIN"/>
    <property type="match status" value="1"/>
</dbReference>
<sequence length="399" mass="43632">MSRTIQTAVQALALTTLCSFATSLAAQEGPIRIGFVMAKQGALAEHGKHHNQGTMLALEQAGNKVRDLPVEVIWLDEPTPQDAQQNMQRLIDEQGVVAVLGGGNSATALAMSAVAQQNKVPFIATNAAATDLTGSKCHRYTFRVQLPVNPQVRAISTELEQRGTNWYYMAASYAFGQDIVNSFQAELDRIGGTSVAVDEAPLNTPDYTSYILKIRAAKPDVVVGGLAGADISTFLKQWNEMGMKDRIPFAQIGVADADIWGIGARAAAGIYAKIWYYDNPENPEEDKAFAETYKERYGHAAPDRAWMGWYSMRTLLQALEQSQSLEPADVVQALEAWKDESRGTSFRAWDHQMLHPIVIAEAKKEVTDDHAFLDVLSIVPASDELYGTPEQIGCNIGNL</sequence>
<dbReference type="InterPro" id="IPR051010">
    <property type="entry name" value="BCAA_transport"/>
</dbReference>
<feature type="domain" description="Leucine-binding protein" evidence="5">
    <location>
        <begin position="30"/>
        <end position="364"/>
    </location>
</feature>
<keyword evidence="6" id="KW-0614">Plasmid</keyword>
<evidence type="ECO:0000259" key="5">
    <source>
        <dbReference type="Pfam" id="PF13458"/>
    </source>
</evidence>
<gene>
    <name evidence="6" type="ORF">JWJ88_11225</name>
</gene>
<reference evidence="6 7" key="1">
    <citation type="submission" date="2021-02" db="EMBL/GenBank/DDBJ databases">
        <title>Paracoccus methylovroum sp.nov., a new methanol and methylamine utilizing methylotrophic denitrifer.</title>
        <authorList>
            <person name="Timsy T."/>
            <person name="Behrendt U."/>
            <person name="Ulrich A."/>
            <person name="Spanner T."/>
            <person name="Foesel B.U."/>
            <person name="Horn M.A."/>
            <person name="Kolb S."/>
        </authorList>
    </citation>
    <scope>NUCLEOTIDE SEQUENCE [LARGE SCALE GENOMIC DNA]</scope>
    <source>
        <strain evidence="6 7">H4-D09</strain>
        <plasmid evidence="6 7">p1</plasmid>
    </source>
</reference>
<keyword evidence="7" id="KW-1185">Reference proteome</keyword>
<comment type="similarity">
    <text evidence="1">Belongs to the leucine-binding protein family.</text>
</comment>
<evidence type="ECO:0000313" key="7">
    <source>
        <dbReference type="Proteomes" id="UP000663629"/>
    </source>
</evidence>
<feature type="signal peptide" evidence="4">
    <location>
        <begin position="1"/>
        <end position="21"/>
    </location>
</feature>
<keyword evidence="3" id="KW-0029">Amino-acid transport</keyword>
<feature type="chain" id="PRO_5046051780" evidence="4">
    <location>
        <begin position="22"/>
        <end position="399"/>
    </location>
</feature>
<dbReference type="SUPFAM" id="SSF53822">
    <property type="entry name" value="Periplasmic binding protein-like I"/>
    <property type="match status" value="1"/>
</dbReference>
<evidence type="ECO:0000313" key="6">
    <source>
        <dbReference type="EMBL" id="QRZ14458.1"/>
    </source>
</evidence>
<protein>
    <submittedName>
        <fullName evidence="6">ABC transporter substrate-binding protein</fullName>
    </submittedName>
</protein>
<keyword evidence="3" id="KW-0813">Transport</keyword>
<evidence type="ECO:0000256" key="2">
    <source>
        <dbReference type="ARBA" id="ARBA00022729"/>
    </source>
</evidence>
<organism evidence="6 7">
    <name type="scientific">Paracoccus methylovorus</name>
    <dbReference type="NCBI Taxonomy" id="2812658"/>
    <lineage>
        <taxon>Bacteria</taxon>
        <taxon>Pseudomonadati</taxon>
        <taxon>Pseudomonadota</taxon>
        <taxon>Alphaproteobacteria</taxon>
        <taxon>Rhodobacterales</taxon>
        <taxon>Paracoccaceae</taxon>
        <taxon>Paracoccus</taxon>
    </lineage>
</organism>
<evidence type="ECO:0000256" key="3">
    <source>
        <dbReference type="ARBA" id="ARBA00022970"/>
    </source>
</evidence>
<dbReference type="InterPro" id="IPR028082">
    <property type="entry name" value="Peripla_BP_I"/>
</dbReference>
<dbReference type="InterPro" id="IPR028081">
    <property type="entry name" value="Leu-bd"/>
</dbReference>
<dbReference type="Pfam" id="PF13458">
    <property type="entry name" value="Peripla_BP_6"/>
    <property type="match status" value="1"/>
</dbReference>
<geneLocation type="plasmid" evidence="6 7">
    <name>p1</name>
</geneLocation>
<evidence type="ECO:0000256" key="4">
    <source>
        <dbReference type="SAM" id="SignalP"/>
    </source>
</evidence>
<dbReference type="EMBL" id="CP070369">
    <property type="protein sequence ID" value="QRZ14458.1"/>
    <property type="molecule type" value="Genomic_DNA"/>
</dbReference>
<dbReference type="RefSeq" id="WP_205295436.1">
    <property type="nucleotide sequence ID" value="NZ_CP070369.1"/>
</dbReference>
<keyword evidence="2 4" id="KW-0732">Signal</keyword>
<accession>A0ABX7JMA3</accession>
<evidence type="ECO:0000256" key="1">
    <source>
        <dbReference type="ARBA" id="ARBA00010062"/>
    </source>
</evidence>